<dbReference type="PRINTS" id="PR00010">
    <property type="entry name" value="EGFBLOOD"/>
</dbReference>
<feature type="domain" description="EGF-like" evidence="9">
    <location>
        <begin position="93"/>
        <end position="128"/>
    </location>
</feature>
<dbReference type="Pfam" id="PF12661">
    <property type="entry name" value="hEGF"/>
    <property type="match status" value="2"/>
</dbReference>
<evidence type="ECO:0000313" key="11">
    <source>
        <dbReference type="Proteomes" id="UP001374579"/>
    </source>
</evidence>
<evidence type="ECO:0000313" key="10">
    <source>
        <dbReference type="EMBL" id="KAK7103299.1"/>
    </source>
</evidence>
<evidence type="ECO:0000256" key="4">
    <source>
        <dbReference type="ARBA" id="ARBA00023157"/>
    </source>
</evidence>
<dbReference type="GO" id="GO:0000902">
    <property type="term" value="P:cell morphogenesis"/>
    <property type="evidence" value="ECO:0007669"/>
    <property type="project" value="UniProtKB-ARBA"/>
</dbReference>
<dbReference type="GO" id="GO:0048666">
    <property type="term" value="P:neuron development"/>
    <property type="evidence" value="ECO:0007669"/>
    <property type="project" value="UniProtKB-ARBA"/>
</dbReference>
<keyword evidence="1 6" id="KW-0245">EGF-like domain</keyword>
<feature type="compositionally biased region" description="Polar residues" evidence="7">
    <location>
        <begin position="335"/>
        <end position="344"/>
    </location>
</feature>
<dbReference type="GO" id="GO:0042063">
    <property type="term" value="P:gliogenesis"/>
    <property type="evidence" value="ECO:0007669"/>
    <property type="project" value="UniProtKB-ARBA"/>
</dbReference>
<comment type="caution">
    <text evidence="10">The sequence shown here is derived from an EMBL/GenBank/DDBJ whole genome shotgun (WGS) entry which is preliminary data.</text>
</comment>
<evidence type="ECO:0000256" key="1">
    <source>
        <dbReference type="ARBA" id="ARBA00022536"/>
    </source>
</evidence>
<feature type="disulfide bond" evidence="6">
    <location>
        <begin position="44"/>
        <end position="53"/>
    </location>
</feature>
<dbReference type="Pfam" id="PF00008">
    <property type="entry name" value="EGF"/>
    <property type="match status" value="2"/>
</dbReference>
<dbReference type="GO" id="GO:0005886">
    <property type="term" value="C:plasma membrane"/>
    <property type="evidence" value="ECO:0007669"/>
    <property type="project" value="UniProtKB-ARBA"/>
</dbReference>
<sequence>METILVLLTVMLLGVWSHPHCSSPGLCQNGGTCVESINSARCLCPPGFTGLTCSAADYCSSSPCQNGGSCGSMTSSYTCTCLAGFTGIQCETVVSACSSSPCVRGQCHDLGAGYECQCDAGYTDTRCDVEVDYCSSAPCGSHGKCVEEVTGGYSCHCKSDYLGLNCEEHISQQCGQSEESFCMCEVNGAPVKVPIPPPSAHSQGANTRDVIMGLTGLLIGWAVGSGVMALYRCCCRGTACLGDGCCVGTGRRSYPTKPTGVRPASTGSTVSTLDSLRSDSPDSQLDSPRRPPPSYTPTSTAPPPSDSAGQRPMNVYRAGFTDNLSHQTAERKSAGTYTSGHKDW</sequence>
<organism evidence="10 11">
    <name type="scientific">Littorina saxatilis</name>
    <dbReference type="NCBI Taxonomy" id="31220"/>
    <lineage>
        <taxon>Eukaryota</taxon>
        <taxon>Metazoa</taxon>
        <taxon>Spiralia</taxon>
        <taxon>Lophotrochozoa</taxon>
        <taxon>Mollusca</taxon>
        <taxon>Gastropoda</taxon>
        <taxon>Caenogastropoda</taxon>
        <taxon>Littorinimorpha</taxon>
        <taxon>Littorinoidea</taxon>
        <taxon>Littorinidae</taxon>
        <taxon>Littorina</taxon>
    </lineage>
</organism>
<evidence type="ECO:0000259" key="9">
    <source>
        <dbReference type="PROSITE" id="PS50026"/>
    </source>
</evidence>
<protein>
    <recommendedName>
        <fullName evidence="9">EGF-like domain-containing protein</fullName>
    </recommendedName>
</protein>
<dbReference type="SMART" id="SM00181">
    <property type="entry name" value="EGF"/>
    <property type="match status" value="4"/>
</dbReference>
<feature type="signal peptide" evidence="8">
    <location>
        <begin position="1"/>
        <end position="17"/>
    </location>
</feature>
<dbReference type="GO" id="GO:0005509">
    <property type="term" value="F:calcium ion binding"/>
    <property type="evidence" value="ECO:0007669"/>
    <property type="project" value="InterPro"/>
</dbReference>
<dbReference type="FunFam" id="2.10.25.10:FF:000321">
    <property type="entry name" value="Protein delta homolog 1"/>
    <property type="match status" value="1"/>
</dbReference>
<feature type="domain" description="EGF-like" evidence="9">
    <location>
        <begin position="130"/>
        <end position="167"/>
    </location>
</feature>
<evidence type="ECO:0000256" key="7">
    <source>
        <dbReference type="SAM" id="MobiDB-lite"/>
    </source>
</evidence>
<feature type="disulfide bond" evidence="6">
    <location>
        <begin position="118"/>
        <end position="127"/>
    </location>
</feature>
<dbReference type="InterPro" id="IPR000742">
    <property type="entry name" value="EGF"/>
</dbReference>
<comment type="caution">
    <text evidence="6">Lacks conserved residue(s) required for the propagation of feature annotation.</text>
</comment>
<dbReference type="PROSITE" id="PS50026">
    <property type="entry name" value="EGF_3"/>
    <property type="match status" value="4"/>
</dbReference>
<gene>
    <name evidence="10" type="ORF">V1264_018228</name>
</gene>
<accession>A0AAN9BEL2</accession>
<feature type="disulfide bond" evidence="6">
    <location>
        <begin position="97"/>
        <end position="107"/>
    </location>
</feature>
<evidence type="ECO:0000256" key="6">
    <source>
        <dbReference type="PROSITE-ProRule" id="PRU00076"/>
    </source>
</evidence>
<keyword evidence="5" id="KW-0325">Glycoprotein</keyword>
<evidence type="ECO:0000256" key="5">
    <source>
        <dbReference type="ARBA" id="ARBA00023180"/>
    </source>
</evidence>
<evidence type="ECO:0000256" key="2">
    <source>
        <dbReference type="ARBA" id="ARBA00022729"/>
    </source>
</evidence>
<dbReference type="PANTHER" id="PTHR12916">
    <property type="entry name" value="CYTOCHROME C OXIDASE POLYPEPTIDE VIC-2"/>
    <property type="match status" value="1"/>
</dbReference>
<feature type="domain" description="EGF-like" evidence="9">
    <location>
        <begin position="55"/>
        <end position="91"/>
    </location>
</feature>
<dbReference type="EMBL" id="JBAMIC010000008">
    <property type="protein sequence ID" value="KAK7103299.1"/>
    <property type="molecule type" value="Genomic_DNA"/>
</dbReference>
<dbReference type="SMART" id="SM00179">
    <property type="entry name" value="EGF_CA"/>
    <property type="match status" value="4"/>
</dbReference>
<name>A0AAN9BEL2_9CAEN</name>
<dbReference type="PROSITE" id="PS00010">
    <property type="entry name" value="ASX_HYDROXYL"/>
    <property type="match status" value="1"/>
</dbReference>
<dbReference type="InterPro" id="IPR001881">
    <property type="entry name" value="EGF-like_Ca-bd_dom"/>
</dbReference>
<dbReference type="FunFam" id="2.10.25.10:FF:000173">
    <property type="entry name" value="Neurogenic locus notch protein 2"/>
    <property type="match status" value="1"/>
</dbReference>
<feature type="domain" description="EGF-like" evidence="9">
    <location>
        <begin position="17"/>
        <end position="54"/>
    </location>
</feature>
<reference evidence="10 11" key="1">
    <citation type="submission" date="2024-02" db="EMBL/GenBank/DDBJ databases">
        <title>Chromosome-scale genome assembly of the rough periwinkle Littorina saxatilis.</title>
        <authorList>
            <person name="De Jode A."/>
            <person name="Faria R."/>
            <person name="Formenti G."/>
            <person name="Sims Y."/>
            <person name="Smith T.P."/>
            <person name="Tracey A."/>
            <person name="Wood J.M.D."/>
            <person name="Zagrodzka Z.B."/>
            <person name="Johannesson K."/>
            <person name="Butlin R.K."/>
            <person name="Leder E.H."/>
        </authorList>
    </citation>
    <scope>NUCLEOTIDE SEQUENCE [LARGE SCALE GENOMIC DNA]</scope>
    <source>
        <strain evidence="10">Snail1</strain>
        <tissue evidence="10">Muscle</tissue>
    </source>
</reference>
<dbReference type="FunFam" id="2.10.25.10:FF:000230">
    <property type="entry name" value="Delta-like protein"/>
    <property type="match status" value="1"/>
</dbReference>
<dbReference type="PANTHER" id="PTHR12916:SF4">
    <property type="entry name" value="UNINFLATABLE, ISOFORM C"/>
    <property type="match status" value="1"/>
</dbReference>
<dbReference type="CDD" id="cd00054">
    <property type="entry name" value="EGF_CA"/>
    <property type="match status" value="4"/>
</dbReference>
<feature type="disulfide bond" evidence="6">
    <location>
        <begin position="81"/>
        <end position="90"/>
    </location>
</feature>
<dbReference type="PROSITE" id="PS01186">
    <property type="entry name" value="EGF_2"/>
    <property type="match status" value="3"/>
</dbReference>
<dbReference type="InterPro" id="IPR013032">
    <property type="entry name" value="EGF-like_CS"/>
</dbReference>
<proteinExistence type="predicted"/>
<dbReference type="InterPro" id="IPR000152">
    <property type="entry name" value="EGF-type_Asp/Asn_hydroxyl_site"/>
</dbReference>
<keyword evidence="2 8" id="KW-0732">Signal</keyword>
<evidence type="ECO:0000256" key="3">
    <source>
        <dbReference type="ARBA" id="ARBA00022737"/>
    </source>
</evidence>
<evidence type="ECO:0000256" key="8">
    <source>
        <dbReference type="SAM" id="SignalP"/>
    </source>
</evidence>
<dbReference type="SUPFAM" id="SSF57196">
    <property type="entry name" value="EGF/Laminin"/>
    <property type="match status" value="4"/>
</dbReference>
<feature type="disulfide bond" evidence="6">
    <location>
        <begin position="157"/>
        <end position="166"/>
    </location>
</feature>
<keyword evidence="4 6" id="KW-1015">Disulfide bond</keyword>
<dbReference type="Proteomes" id="UP001374579">
    <property type="component" value="Unassembled WGS sequence"/>
</dbReference>
<feature type="chain" id="PRO_5042854573" description="EGF-like domain-containing protein" evidence="8">
    <location>
        <begin position="18"/>
        <end position="344"/>
    </location>
</feature>
<keyword evidence="3" id="KW-0677">Repeat</keyword>
<keyword evidence="11" id="KW-1185">Reference proteome</keyword>
<feature type="compositionally biased region" description="Pro residues" evidence="7">
    <location>
        <begin position="290"/>
        <end position="305"/>
    </location>
</feature>
<dbReference type="Gene3D" id="2.10.25.10">
    <property type="entry name" value="Laminin"/>
    <property type="match status" value="4"/>
</dbReference>
<dbReference type="PROSITE" id="PS00022">
    <property type="entry name" value="EGF_1"/>
    <property type="match status" value="3"/>
</dbReference>
<dbReference type="AlphaFoldDB" id="A0AAN9BEL2"/>
<feature type="compositionally biased region" description="Polar residues" evidence="7">
    <location>
        <begin position="265"/>
        <end position="275"/>
    </location>
</feature>
<feature type="region of interest" description="Disordered" evidence="7">
    <location>
        <begin position="253"/>
        <end position="344"/>
    </location>
</feature>